<evidence type="ECO:0000259" key="6">
    <source>
        <dbReference type="PROSITE" id="PS50929"/>
    </source>
</evidence>
<name>A0A0C9Z6I8_9AGAM</name>
<feature type="transmembrane region" description="Helical" evidence="5">
    <location>
        <begin position="354"/>
        <end position="374"/>
    </location>
</feature>
<dbReference type="InterPro" id="IPR036640">
    <property type="entry name" value="ABC1_TM_sf"/>
</dbReference>
<dbReference type="SUPFAM" id="SSF90123">
    <property type="entry name" value="ABC transporter transmembrane region"/>
    <property type="match status" value="1"/>
</dbReference>
<evidence type="ECO:0000256" key="5">
    <source>
        <dbReference type="SAM" id="Phobius"/>
    </source>
</evidence>
<dbReference type="PROSITE" id="PS50929">
    <property type="entry name" value="ABC_TM1F"/>
    <property type="match status" value="1"/>
</dbReference>
<keyword evidence="4 5" id="KW-0472">Membrane</keyword>
<dbReference type="InterPro" id="IPR027417">
    <property type="entry name" value="P-loop_NTPase"/>
</dbReference>
<accession>A0A0C9Z6I8</accession>
<dbReference type="HOGENOM" id="CLU_000604_84_3_1"/>
<dbReference type="AlphaFoldDB" id="A0A0C9Z6I8"/>
<proteinExistence type="predicted"/>
<evidence type="ECO:0000256" key="4">
    <source>
        <dbReference type="ARBA" id="ARBA00023136"/>
    </source>
</evidence>
<dbReference type="Pfam" id="PF00664">
    <property type="entry name" value="ABC_membrane"/>
    <property type="match status" value="1"/>
</dbReference>
<dbReference type="Pfam" id="PF00005">
    <property type="entry name" value="ABC_tran"/>
    <property type="match status" value="1"/>
</dbReference>
<feature type="non-terminal residue" evidence="7">
    <location>
        <position position="1"/>
    </location>
</feature>
<dbReference type="InterPro" id="IPR003439">
    <property type="entry name" value="ABC_transporter-like_ATP-bd"/>
</dbReference>
<feature type="transmembrane region" description="Helical" evidence="5">
    <location>
        <begin position="223"/>
        <end position="242"/>
    </location>
</feature>
<evidence type="ECO:0000256" key="2">
    <source>
        <dbReference type="ARBA" id="ARBA00022692"/>
    </source>
</evidence>
<feature type="transmembrane region" description="Helical" evidence="5">
    <location>
        <begin position="152"/>
        <end position="173"/>
    </location>
</feature>
<dbReference type="GO" id="GO:0005886">
    <property type="term" value="C:plasma membrane"/>
    <property type="evidence" value="ECO:0007669"/>
    <property type="project" value="TreeGrafter"/>
</dbReference>
<keyword evidence="2 5" id="KW-0812">Transmembrane</keyword>
<reference evidence="7 8" key="1">
    <citation type="submission" date="2014-04" db="EMBL/GenBank/DDBJ databases">
        <authorList>
            <consortium name="DOE Joint Genome Institute"/>
            <person name="Kuo A."/>
            <person name="Kohler A."/>
            <person name="Costa M.D."/>
            <person name="Nagy L.G."/>
            <person name="Floudas D."/>
            <person name="Copeland A."/>
            <person name="Barry K.W."/>
            <person name="Cichocki N."/>
            <person name="Veneault-Fourrey C."/>
            <person name="LaButti K."/>
            <person name="Lindquist E.A."/>
            <person name="Lipzen A."/>
            <person name="Lundell T."/>
            <person name="Morin E."/>
            <person name="Murat C."/>
            <person name="Sun H."/>
            <person name="Tunlid A."/>
            <person name="Henrissat B."/>
            <person name="Grigoriev I.V."/>
            <person name="Hibbett D.S."/>
            <person name="Martin F."/>
            <person name="Nordberg H.P."/>
            <person name="Cantor M.N."/>
            <person name="Hua S.X."/>
        </authorList>
    </citation>
    <scope>NUCLEOTIDE SEQUENCE [LARGE SCALE GENOMIC DNA]</scope>
    <source>
        <strain evidence="7 8">441</strain>
    </source>
</reference>
<dbReference type="InterPro" id="IPR039421">
    <property type="entry name" value="Type_1_exporter"/>
</dbReference>
<evidence type="ECO:0000313" key="8">
    <source>
        <dbReference type="Proteomes" id="UP000054018"/>
    </source>
</evidence>
<dbReference type="PANTHER" id="PTHR24222:SF76">
    <property type="entry name" value="MYCOBACTIN IMPORT ATP-BINDING_PERMEASE PROTEIN IRTB"/>
    <property type="match status" value="1"/>
</dbReference>
<dbReference type="GO" id="GO:0016887">
    <property type="term" value="F:ATP hydrolysis activity"/>
    <property type="evidence" value="ECO:0007669"/>
    <property type="project" value="InterPro"/>
</dbReference>
<dbReference type="CDD" id="cd18577">
    <property type="entry name" value="ABC_6TM_Pgp_ABCB1_D1_like"/>
    <property type="match status" value="1"/>
</dbReference>
<protein>
    <recommendedName>
        <fullName evidence="6">ABC transmembrane type-1 domain-containing protein</fullName>
    </recommendedName>
</protein>
<comment type="subcellular location">
    <subcellularLocation>
        <location evidence="1">Membrane</location>
        <topology evidence="1">Multi-pass membrane protein</topology>
    </subcellularLocation>
</comment>
<evidence type="ECO:0000256" key="3">
    <source>
        <dbReference type="ARBA" id="ARBA00022989"/>
    </source>
</evidence>
<dbReference type="InterPro" id="IPR011527">
    <property type="entry name" value="ABC1_TM_dom"/>
</dbReference>
<dbReference type="PANTHER" id="PTHR24222">
    <property type="entry name" value="ABC TRANSPORTER B FAMILY"/>
    <property type="match status" value="1"/>
</dbReference>
<sequence>MVDSRISLITRKLSSIKDITRIKPCRYNLKGFCEKKDRGKQEVTYSVEIDTKSAEQPALSVGFTQLFRYATPFELFLDATGVVGAMAPGAAQPLMTLVFGRLIQDFVTFTSALEIYQSTDSYGNDTEISSAGQNFDSAAQELRRAAGQNASYLAYVGVSVAVCTWIYMFLWMYTGEVGAKRIREKYLQGILRQDIAYFDHVGAGEVATRIHMDTLQQGISEKVALVINFLSAFFAGFILAANRRYYEQARCKIYTISRRLRPAYRVAVLNTSEKGQRFSMSLRVVPLPRKSFLLSELRRLSVRRKRWVLFSMQTLNRKSSIWHGCGLGVLFFFLYSAYALAFDFGTTLINGGHATAGRVVNVFMAILTGSYAMVKIAPDAQGKPLINARGAAAQLFATIERVPDIDSASSDGLRLEKVFGKITLEDVRFSYPARADVPIPKGIDTTFEAGKRTALVGASSSGKSTIISLVERFYDPLSGTVKLDGVDLRDLNLEWLRSQIGLVSQEPVLFATTIRANIAYGLIGTSYEHASEDEKFKLIKEACI</sequence>
<reference evidence="8" key="2">
    <citation type="submission" date="2015-01" db="EMBL/GenBank/DDBJ databases">
        <title>Evolutionary Origins and Diversification of the Mycorrhizal Mutualists.</title>
        <authorList>
            <consortium name="DOE Joint Genome Institute"/>
            <consortium name="Mycorrhizal Genomics Consortium"/>
            <person name="Kohler A."/>
            <person name="Kuo A."/>
            <person name="Nagy L.G."/>
            <person name="Floudas D."/>
            <person name="Copeland A."/>
            <person name="Barry K.W."/>
            <person name="Cichocki N."/>
            <person name="Veneault-Fourrey C."/>
            <person name="LaButti K."/>
            <person name="Lindquist E.A."/>
            <person name="Lipzen A."/>
            <person name="Lundell T."/>
            <person name="Morin E."/>
            <person name="Murat C."/>
            <person name="Riley R."/>
            <person name="Ohm R."/>
            <person name="Sun H."/>
            <person name="Tunlid A."/>
            <person name="Henrissat B."/>
            <person name="Grigoriev I.V."/>
            <person name="Hibbett D.S."/>
            <person name="Martin F."/>
        </authorList>
    </citation>
    <scope>NUCLEOTIDE SEQUENCE [LARGE SCALE GENOMIC DNA]</scope>
    <source>
        <strain evidence="8">441</strain>
    </source>
</reference>
<dbReference type="SUPFAM" id="SSF52540">
    <property type="entry name" value="P-loop containing nucleoside triphosphate hydrolases"/>
    <property type="match status" value="1"/>
</dbReference>
<keyword evidence="3 5" id="KW-1133">Transmembrane helix</keyword>
<dbReference type="Gene3D" id="3.40.50.300">
    <property type="entry name" value="P-loop containing nucleotide triphosphate hydrolases"/>
    <property type="match status" value="1"/>
</dbReference>
<evidence type="ECO:0000313" key="7">
    <source>
        <dbReference type="EMBL" id="KIK15498.1"/>
    </source>
</evidence>
<gene>
    <name evidence="7" type="ORF">PISMIDRAFT_16468</name>
</gene>
<organism evidence="7 8">
    <name type="scientific">Pisolithus microcarpus 441</name>
    <dbReference type="NCBI Taxonomy" id="765257"/>
    <lineage>
        <taxon>Eukaryota</taxon>
        <taxon>Fungi</taxon>
        <taxon>Dikarya</taxon>
        <taxon>Basidiomycota</taxon>
        <taxon>Agaricomycotina</taxon>
        <taxon>Agaricomycetes</taxon>
        <taxon>Agaricomycetidae</taxon>
        <taxon>Boletales</taxon>
        <taxon>Sclerodermatineae</taxon>
        <taxon>Pisolithaceae</taxon>
        <taxon>Pisolithus</taxon>
    </lineage>
</organism>
<dbReference type="Gene3D" id="1.20.1560.10">
    <property type="entry name" value="ABC transporter type 1, transmembrane domain"/>
    <property type="match status" value="2"/>
</dbReference>
<dbReference type="GO" id="GO:0140359">
    <property type="term" value="F:ABC-type transporter activity"/>
    <property type="evidence" value="ECO:0007669"/>
    <property type="project" value="InterPro"/>
</dbReference>
<feature type="transmembrane region" description="Helical" evidence="5">
    <location>
        <begin position="321"/>
        <end position="342"/>
    </location>
</feature>
<dbReference type="OrthoDB" id="6500128at2759"/>
<feature type="domain" description="ABC transmembrane type-1" evidence="6">
    <location>
        <begin position="89"/>
        <end position="241"/>
    </location>
</feature>
<dbReference type="GO" id="GO:0005524">
    <property type="term" value="F:ATP binding"/>
    <property type="evidence" value="ECO:0007669"/>
    <property type="project" value="InterPro"/>
</dbReference>
<dbReference type="STRING" id="765257.A0A0C9Z6I8"/>
<keyword evidence="8" id="KW-1185">Reference proteome</keyword>
<dbReference type="EMBL" id="KN833888">
    <property type="protein sequence ID" value="KIK15498.1"/>
    <property type="molecule type" value="Genomic_DNA"/>
</dbReference>
<evidence type="ECO:0000256" key="1">
    <source>
        <dbReference type="ARBA" id="ARBA00004141"/>
    </source>
</evidence>
<dbReference type="Proteomes" id="UP000054018">
    <property type="component" value="Unassembled WGS sequence"/>
</dbReference>
<feature type="non-terminal residue" evidence="7">
    <location>
        <position position="544"/>
    </location>
</feature>